<evidence type="ECO:0000256" key="4">
    <source>
        <dbReference type="ARBA" id="ARBA00022722"/>
    </source>
</evidence>
<feature type="domain" description="Integrase catalytic" evidence="10">
    <location>
        <begin position="1626"/>
        <end position="1719"/>
    </location>
</feature>
<dbReference type="Gene3D" id="3.30.70.270">
    <property type="match status" value="2"/>
</dbReference>
<keyword evidence="6" id="KW-0378">Hydrolase</keyword>
<dbReference type="InterPro" id="IPR005162">
    <property type="entry name" value="Retrotrans_gag_dom"/>
</dbReference>
<organism evidence="14">
    <name type="scientific">Vitis vinifera</name>
    <name type="common">Grape</name>
    <dbReference type="NCBI Taxonomy" id="29760"/>
    <lineage>
        <taxon>Eukaryota</taxon>
        <taxon>Viridiplantae</taxon>
        <taxon>Streptophyta</taxon>
        <taxon>Embryophyta</taxon>
        <taxon>Tracheophyta</taxon>
        <taxon>Spermatophyta</taxon>
        <taxon>Magnoliopsida</taxon>
        <taxon>eudicotyledons</taxon>
        <taxon>Gunneridae</taxon>
        <taxon>Pentapetalae</taxon>
        <taxon>rosids</taxon>
        <taxon>Vitales</taxon>
        <taxon>Vitaceae</taxon>
        <taxon>Viteae</taxon>
        <taxon>Vitis</taxon>
    </lineage>
</organism>
<dbReference type="EMBL" id="AM473601">
    <property type="protein sequence ID" value="CAN83648.1"/>
    <property type="molecule type" value="Genomic_DNA"/>
</dbReference>
<dbReference type="GO" id="GO:0004519">
    <property type="term" value="F:endonuclease activity"/>
    <property type="evidence" value="ECO:0007669"/>
    <property type="project" value="UniProtKB-KW"/>
</dbReference>
<evidence type="ECO:0000256" key="6">
    <source>
        <dbReference type="ARBA" id="ARBA00022801"/>
    </source>
</evidence>
<feature type="domain" description="Reverse transcriptase" evidence="9">
    <location>
        <begin position="1100"/>
        <end position="1256"/>
    </location>
</feature>
<dbReference type="Pfam" id="PF00078">
    <property type="entry name" value="RVT_1"/>
    <property type="match status" value="1"/>
</dbReference>
<dbReference type="InterPro" id="IPR021109">
    <property type="entry name" value="Peptidase_aspartic_dom_sf"/>
</dbReference>
<dbReference type="Pfam" id="PF00665">
    <property type="entry name" value="rve"/>
    <property type="match status" value="1"/>
</dbReference>
<dbReference type="InterPro" id="IPR043128">
    <property type="entry name" value="Rev_trsase/Diguanyl_cyclase"/>
</dbReference>
<dbReference type="Gene3D" id="1.10.340.70">
    <property type="match status" value="1"/>
</dbReference>
<dbReference type="InterPro" id="IPR041588">
    <property type="entry name" value="Integrase_H2C2"/>
</dbReference>
<evidence type="ECO:0000256" key="8">
    <source>
        <dbReference type="SAM" id="MobiDB-lite"/>
    </source>
</evidence>
<evidence type="ECO:0000256" key="1">
    <source>
        <dbReference type="ARBA" id="ARBA00012493"/>
    </source>
</evidence>
<gene>
    <name evidence="14" type="ORF">VITISV_003421</name>
</gene>
<feature type="region of interest" description="Disordered" evidence="8">
    <location>
        <begin position="571"/>
        <end position="595"/>
    </location>
</feature>
<feature type="domain" description="Integrase zinc-binding" evidence="13">
    <location>
        <begin position="1548"/>
        <end position="1604"/>
    </location>
</feature>
<dbReference type="InterPro" id="IPR043502">
    <property type="entry name" value="DNA/RNA_pol_sf"/>
</dbReference>
<dbReference type="Gene3D" id="2.40.70.10">
    <property type="entry name" value="Acid Proteases"/>
    <property type="match status" value="1"/>
</dbReference>
<keyword evidence="7" id="KW-0695">RNA-directed DNA polymerase</keyword>
<dbReference type="Pfam" id="PF17917">
    <property type="entry name" value="RT_RNaseH"/>
    <property type="match status" value="1"/>
</dbReference>
<keyword evidence="4" id="KW-0540">Nuclease</keyword>
<feature type="region of interest" description="Disordered" evidence="8">
    <location>
        <begin position="632"/>
        <end position="655"/>
    </location>
</feature>
<evidence type="ECO:0000259" key="12">
    <source>
        <dbReference type="Pfam" id="PF17917"/>
    </source>
</evidence>
<evidence type="ECO:0000313" key="14">
    <source>
        <dbReference type="EMBL" id="CAN83648.1"/>
    </source>
</evidence>
<dbReference type="InterPro" id="IPR001584">
    <property type="entry name" value="Integrase_cat-core"/>
</dbReference>
<dbReference type="InterPro" id="IPR036397">
    <property type="entry name" value="RNaseH_sf"/>
</dbReference>
<evidence type="ECO:0000259" key="11">
    <source>
        <dbReference type="Pfam" id="PF03732"/>
    </source>
</evidence>
<accession>A5BWF3</accession>
<protein>
    <recommendedName>
        <fullName evidence="1">RNA-directed DNA polymerase</fullName>
        <ecNumber evidence="1">2.7.7.49</ecNumber>
    </recommendedName>
</protein>
<name>A5BWF3_VITVI</name>
<dbReference type="InterPro" id="IPR012337">
    <property type="entry name" value="RNaseH-like_sf"/>
</dbReference>
<keyword evidence="2" id="KW-0808">Transferase</keyword>
<feature type="compositionally biased region" description="Low complexity" evidence="8">
    <location>
        <begin position="481"/>
        <end position="499"/>
    </location>
</feature>
<dbReference type="Gene3D" id="3.30.420.10">
    <property type="entry name" value="Ribonuclease H-like superfamily/Ribonuclease H"/>
    <property type="match status" value="1"/>
</dbReference>
<evidence type="ECO:0000256" key="2">
    <source>
        <dbReference type="ARBA" id="ARBA00022679"/>
    </source>
</evidence>
<dbReference type="CDD" id="cd09274">
    <property type="entry name" value="RNase_HI_RT_Ty3"/>
    <property type="match status" value="1"/>
</dbReference>
<dbReference type="SUPFAM" id="SSF53098">
    <property type="entry name" value="Ribonuclease H-like"/>
    <property type="match status" value="1"/>
</dbReference>
<dbReference type="GO" id="GO:0003964">
    <property type="term" value="F:RNA-directed DNA polymerase activity"/>
    <property type="evidence" value="ECO:0007669"/>
    <property type="project" value="UniProtKB-KW"/>
</dbReference>
<dbReference type="InterPro" id="IPR050951">
    <property type="entry name" value="Retrovirus_Pol_polyprotein"/>
</dbReference>
<dbReference type="FunFam" id="3.30.70.270:FF:000020">
    <property type="entry name" value="Transposon Tf2-6 polyprotein-like Protein"/>
    <property type="match status" value="1"/>
</dbReference>
<dbReference type="GO" id="GO:0016787">
    <property type="term" value="F:hydrolase activity"/>
    <property type="evidence" value="ECO:0007669"/>
    <property type="project" value="UniProtKB-KW"/>
</dbReference>
<evidence type="ECO:0000256" key="5">
    <source>
        <dbReference type="ARBA" id="ARBA00022759"/>
    </source>
</evidence>
<feature type="domain" description="Retrotransposon gag" evidence="11">
    <location>
        <begin position="258"/>
        <end position="331"/>
    </location>
</feature>
<dbReference type="SUPFAM" id="SSF56672">
    <property type="entry name" value="DNA/RNA polymerases"/>
    <property type="match status" value="1"/>
</dbReference>
<dbReference type="Pfam" id="PF03732">
    <property type="entry name" value="Retrotrans_gag"/>
    <property type="match status" value="1"/>
</dbReference>
<dbReference type="CDD" id="cd01647">
    <property type="entry name" value="RT_LTR"/>
    <property type="match status" value="1"/>
</dbReference>
<sequence length="1924" mass="221310">MGIKSKVESRIKQRMRYWVRERCTTEIVGFQGSLVEAIIPSGGTQPFARLRRDGHFHARWSLPPHMHYLTSQAGWERRTFQLLRSDISGSSDSAYPESFFSIYSVAETSISYLLRALEGKSKVKDHLEWQMLGERHKPLQVASVINFVDHFLSQGAPTGHESAETPVGNESNGAVAGEGANFIVKLFQDCGGKLVKIETPHNKELEVILNIMETTPEDQHSHHDHQDNPNEFRSMRDRMHPPRMSAPSCIVPPTEQLDKAKIWLNSLRPRSIRTWTDLQAKFLKKFFPTHRTNSLKRQISNFSTKENEKFYECWERHMEAINAFPHHSFDTWLLQLLETMCGGDFMSKNPEEAMDFLSYVAEVSRGWDEPHRGEVGKMKSQPNAFHAKAGIYDKKRGEARTEKNDEVQVVAETQVQVKPCLICQSYEHLVEECPTIPVAREMFGEQANVIGQFKPNSNASYGNTYNSSWRNHPNFSWKPRAPQYQQPAQPSQPSQQASSLEQAIVNLSKVVGDFVGEQKSINSQLSQRIDNVENTLNKMMDGMQNDLSQKIDNLQYSISRLTNLNTVQEKGRFPSQPHQNPKGIHEVETQEGEASQVRDVKALITLRSGKKVESPTPKLYEEEKEEEEIKKMEEMKGKKKDISEGKKDRDSTVNANPEKELIKEELMKKCTSPPFPQALHEKKGIKNASEILEVLRQVKVNIALLDMIKQVPSYAKFLKDMCSIKRGLNVNKKTFLIEQYKDPRCPTISVMIGGKVVEKALLDLGACVNLLPNCVYKQLGLGELKPTSITLSLADRSVKIPKGIIEDVLVQVDNFYYLVDFVVLDTDPLVKEANYVLIILGRPFLATSNAIINCRNGLMQLTFGNMTLELNIFHMSKKLITPKEEEGPKEVCIIDTQVEEHCDQNMQDELNESLEDLEERLSEPADVLATLQGWRRKEEILPLFKKEEGRDEVTEEFPKLNLKPLPMELKYTYLEEKNQCPVVISSSLTGHQEISLLEVLKRCKKAIGWQISDLKGISPLVCTHHIYMEEEAKPIRQPQRRLNPHLQEVVRTEVLKLLKAGIIYPISDSPWVSPTQVVPKKSGITVVQNEKGEEIATRLASGWRVCIDYRKLNVVTRKDHFPLPFIDQVLERVSGHPFYCFLDGYSGYFQIEIDVEDQEKTTFTCPFGTYAYRRMPFGLYNALATFQRCMLSIFNDMVERIMEVFMDDITIYGGTFEECLVNLEAVLKRCIEKDLVLNWEKCHFMVHQGIVLGHIISEKGIEVDKAKVELIAKLPSPTTVKGVRQFLGHPGFYRRFIQDFSKLSRPLCELLAKDAKFVWDERCQKSFDQLKQFLTTAPIVRAPNWQLPFEVMCDASDFAIGAVLGQRKDGKPYVIYYVSKTLNEAQRNYTTTEKELLAVVFALDKFRAYLVGSFIIVFTDHSALKYLLTKQDAKARLIRWILLLQEFDLQIRDKKGVENVVADHLSRSAIAHNSYVLPINDDFPEESLMLLEKAPWYAHIANYLVTGEVPREWKVQDRKHFFAKIHAYYWEEPFLFKYCADQIIRKCVPEEEQQEILSHCHENACGGHFASQKTAMKVLQSGFTWPSLFKDSHIMCRSCDRCERLGKLTKRNQMPMNPILIVDLFDVWGIDFMRPFPMSFGNSYILVGVGYVSKWVEAIPYKHNDHRVVLKFLKDNIFSRFGVPKSIINDGGTHFCNKPFETLLAKYGVKHKVATPYHPQTSGQVELANREIKNILMKVVITSRKDWSIKLHDSLWAYRTTYKTILGMSPCRLVYGKACHLPMEVEYKAWWAIKRLNMDLIRVGEKRCLDLNEMEELRNDAYINSKVAKQRMKKWHDQLISNKELQNGQRVLLYDSRLHIFPGKLKSRWIGPFIIHQVHLNGMVELLNFNGIDTFRVNGHRLKPVIELFKPEKEEINLLEPQKA</sequence>
<dbReference type="InterPro" id="IPR041373">
    <property type="entry name" value="RT_RNaseH"/>
</dbReference>
<proteinExistence type="predicted"/>
<evidence type="ECO:0000259" key="13">
    <source>
        <dbReference type="Pfam" id="PF17921"/>
    </source>
</evidence>
<dbReference type="GO" id="GO:0015074">
    <property type="term" value="P:DNA integration"/>
    <property type="evidence" value="ECO:0007669"/>
    <property type="project" value="InterPro"/>
</dbReference>
<reference evidence="14" key="1">
    <citation type="journal article" date="2007" name="PLoS ONE">
        <title>The first genome sequence of an elite grapevine cultivar (Pinot noir Vitis vinifera L.): coping with a highly heterozygous genome.</title>
        <authorList>
            <person name="Velasco R."/>
            <person name="Zharkikh A."/>
            <person name="Troggio M."/>
            <person name="Cartwright D.A."/>
            <person name="Cestaro A."/>
            <person name="Pruss D."/>
            <person name="Pindo M."/>
            <person name="FitzGerald L.M."/>
            <person name="Vezzulli S."/>
            <person name="Reid J."/>
            <person name="Malacarne G."/>
            <person name="Iliev D."/>
            <person name="Coppola G."/>
            <person name="Wardell B."/>
            <person name="Micheletti D."/>
            <person name="Macalma T."/>
            <person name="Facci M."/>
            <person name="Mitchell J.T."/>
            <person name="Perazzolli M."/>
            <person name="Eldredge G."/>
            <person name="Gatto P."/>
            <person name="Oyzerski R."/>
            <person name="Moretto M."/>
            <person name="Gutin N."/>
            <person name="Stefanini M."/>
            <person name="Chen Y."/>
            <person name="Segala C."/>
            <person name="Davenport C."/>
            <person name="Dematte L."/>
            <person name="Mraz A."/>
            <person name="Battilana J."/>
            <person name="Stormo K."/>
            <person name="Costa F."/>
            <person name="Tao Q."/>
            <person name="Si-Ammour A."/>
            <person name="Harkins T."/>
            <person name="Lackey A."/>
            <person name="Perbost C."/>
            <person name="Taillon B."/>
            <person name="Stella A."/>
            <person name="Solovyev V."/>
            <person name="Fawcett J.A."/>
            <person name="Sterck L."/>
            <person name="Vandepoele K."/>
            <person name="Grando S.M."/>
            <person name="Toppo S."/>
            <person name="Moser C."/>
            <person name="Lanchbury J."/>
            <person name="Bogden R."/>
            <person name="Skolnick M."/>
            <person name="Sgaramella V."/>
            <person name="Bhatnagar S.K."/>
            <person name="Fontana P."/>
            <person name="Gutin A."/>
            <person name="Van de Peer Y."/>
            <person name="Salamini F."/>
            <person name="Viola R."/>
        </authorList>
    </citation>
    <scope>NUCLEOTIDE SEQUENCE</scope>
</reference>
<dbReference type="FunFam" id="3.10.20.370:FF:000001">
    <property type="entry name" value="Retrovirus-related Pol polyprotein from transposon 17.6-like protein"/>
    <property type="match status" value="1"/>
</dbReference>
<dbReference type="InterPro" id="IPR000477">
    <property type="entry name" value="RT_dom"/>
</dbReference>
<dbReference type="Pfam" id="PF17921">
    <property type="entry name" value="Integrase_H2C2"/>
    <property type="match status" value="1"/>
</dbReference>
<dbReference type="PANTHER" id="PTHR37984">
    <property type="entry name" value="PROTEIN CBG26694"/>
    <property type="match status" value="1"/>
</dbReference>
<dbReference type="PANTHER" id="PTHR37984:SF5">
    <property type="entry name" value="PROTEIN NYNRIN-LIKE"/>
    <property type="match status" value="1"/>
</dbReference>
<evidence type="ECO:0000256" key="7">
    <source>
        <dbReference type="ARBA" id="ARBA00022918"/>
    </source>
</evidence>
<evidence type="ECO:0000259" key="9">
    <source>
        <dbReference type="Pfam" id="PF00078"/>
    </source>
</evidence>
<dbReference type="GO" id="GO:0003676">
    <property type="term" value="F:nucleic acid binding"/>
    <property type="evidence" value="ECO:0007669"/>
    <property type="project" value="InterPro"/>
</dbReference>
<dbReference type="SUPFAM" id="SSF50630">
    <property type="entry name" value="Acid proteases"/>
    <property type="match status" value="1"/>
</dbReference>
<feature type="region of interest" description="Disordered" evidence="8">
    <location>
        <begin position="472"/>
        <end position="499"/>
    </location>
</feature>
<evidence type="ECO:0000259" key="10">
    <source>
        <dbReference type="Pfam" id="PF00665"/>
    </source>
</evidence>
<feature type="region of interest" description="Disordered" evidence="8">
    <location>
        <begin position="216"/>
        <end position="251"/>
    </location>
</feature>
<feature type="compositionally biased region" description="Basic and acidic residues" evidence="8">
    <location>
        <begin position="217"/>
        <end position="240"/>
    </location>
</feature>
<feature type="domain" description="Reverse transcriptase RNase H-like" evidence="12">
    <location>
        <begin position="1346"/>
        <end position="1447"/>
    </location>
</feature>
<dbReference type="CDD" id="cd00303">
    <property type="entry name" value="retropepsin_like"/>
    <property type="match status" value="1"/>
</dbReference>
<dbReference type="EC" id="2.7.7.49" evidence="1"/>
<evidence type="ECO:0000256" key="3">
    <source>
        <dbReference type="ARBA" id="ARBA00022695"/>
    </source>
</evidence>
<dbReference type="Gene3D" id="3.10.10.10">
    <property type="entry name" value="HIV Type 1 Reverse Transcriptase, subunit A, domain 1"/>
    <property type="match status" value="1"/>
</dbReference>
<keyword evidence="3" id="KW-0548">Nucleotidyltransferase</keyword>
<keyword evidence="5" id="KW-0255">Endonuclease</keyword>